<evidence type="ECO:0000313" key="3">
    <source>
        <dbReference type="Proteomes" id="UP000765160"/>
    </source>
</evidence>
<evidence type="ECO:0000256" key="1">
    <source>
        <dbReference type="SAM" id="SignalP"/>
    </source>
</evidence>
<dbReference type="SUPFAM" id="SSF56935">
    <property type="entry name" value="Porins"/>
    <property type="match status" value="1"/>
</dbReference>
<reference evidence="2 3" key="1">
    <citation type="submission" date="2020-03" db="EMBL/GenBank/DDBJ databases">
        <title>Roseomonas selenitidurans sp. nov. isolated from soil.</title>
        <authorList>
            <person name="Liu H."/>
        </authorList>
    </citation>
    <scope>NUCLEOTIDE SEQUENCE [LARGE SCALE GENOMIC DNA]</scope>
    <source>
        <strain evidence="2 3">JCM 15073</strain>
    </source>
</reference>
<evidence type="ECO:0008006" key="4">
    <source>
        <dbReference type="Google" id="ProtNLM"/>
    </source>
</evidence>
<gene>
    <name evidence="2" type="ORF">HB662_07025</name>
</gene>
<feature type="signal peptide" evidence="1">
    <location>
        <begin position="1"/>
        <end position="20"/>
    </location>
</feature>
<protein>
    <recommendedName>
        <fullName evidence="4">Porin</fullName>
    </recommendedName>
</protein>
<organism evidence="2 3">
    <name type="scientific">Falsiroseomonas frigidaquae</name>
    <dbReference type="NCBI Taxonomy" id="487318"/>
    <lineage>
        <taxon>Bacteria</taxon>
        <taxon>Pseudomonadati</taxon>
        <taxon>Pseudomonadota</taxon>
        <taxon>Alphaproteobacteria</taxon>
        <taxon>Acetobacterales</taxon>
        <taxon>Roseomonadaceae</taxon>
        <taxon>Falsiroseomonas</taxon>
    </lineage>
</organism>
<comment type="caution">
    <text evidence="2">The sequence shown here is derived from an EMBL/GenBank/DDBJ whole genome shotgun (WGS) entry which is preliminary data.</text>
</comment>
<feature type="chain" id="PRO_5045224745" description="Porin" evidence="1">
    <location>
        <begin position="21"/>
        <end position="408"/>
    </location>
</feature>
<accession>A0ABX1EWS8</accession>
<evidence type="ECO:0000313" key="2">
    <source>
        <dbReference type="EMBL" id="NKE44523.1"/>
    </source>
</evidence>
<keyword evidence="1" id="KW-0732">Signal</keyword>
<dbReference type="EMBL" id="JAAVTX010000002">
    <property type="protein sequence ID" value="NKE44523.1"/>
    <property type="molecule type" value="Genomic_DNA"/>
</dbReference>
<keyword evidence="3" id="KW-1185">Reference proteome</keyword>
<dbReference type="RefSeq" id="WP_168048594.1">
    <property type="nucleotide sequence ID" value="NZ_JAATJR010000002.1"/>
</dbReference>
<proteinExistence type="predicted"/>
<dbReference type="Proteomes" id="UP000765160">
    <property type="component" value="Unassembled WGS sequence"/>
</dbReference>
<name>A0ABX1EWS8_9PROT</name>
<sequence>MKRALIALAALLPFGAAAQAQDSATGFRPHLAQEVDIGLYTVGTTRATDPARRGTTTYLYGELAAGLHLAPNFSIQGVLAFEPIGEGDALGGSPGGGTTFFRRQSAFLEALFLEWKPDADTTLQAGRFVAPFGRGHHDFPGILTRIRAHEVNAITDSLGFGASHTFYSDLVWGEHDISAAVFTLDRSFLSSTLATRRSCCDEAYERFNRNTRAQGGPGNTGQLDNAALALDGDGFAWAPGLSYHLGVLTRGAGDDGTAREWGYTAALRYEQRWSPTQRTLFFAEGVQFRNAAARPRTEITLLSLDPDTGDEIEDLLETGLRERRTFTTLGVQHRIGDWRGTLAWQRDQRKRSVETLPTENYLEASVGTDLPYNFTLDAGYQYGRYAREDAAGLGTSHALLLRVGWRGL</sequence>